<dbReference type="InterPro" id="IPR025619">
    <property type="entry name" value="YlzJ"/>
</dbReference>
<dbReference type="Pfam" id="PF14035">
    <property type="entry name" value="YlzJ"/>
    <property type="match status" value="1"/>
</dbReference>
<dbReference type="KEGG" id="hfv:R50_1383"/>
<keyword evidence="2" id="KW-1185">Reference proteome</keyword>
<reference evidence="1 2" key="1">
    <citation type="submission" date="2020-02" db="EMBL/GenBank/DDBJ databases">
        <authorList>
            <person name="Hogendoorn C."/>
        </authorList>
    </citation>
    <scope>NUCLEOTIDE SEQUENCE [LARGE SCALE GENOMIC DNA]</scope>
    <source>
        <strain evidence="1">R501</strain>
    </source>
</reference>
<name>A0A6F8ZFX5_9FIRM</name>
<organism evidence="1 2">
    <name type="scientific">Candidatus Hydrogenisulfobacillus filiaventi</name>
    <dbReference type="NCBI Taxonomy" id="2707344"/>
    <lineage>
        <taxon>Bacteria</taxon>
        <taxon>Bacillati</taxon>
        <taxon>Bacillota</taxon>
        <taxon>Clostridia</taxon>
        <taxon>Eubacteriales</taxon>
        <taxon>Clostridiales Family XVII. Incertae Sedis</taxon>
        <taxon>Candidatus Hydrogenisulfobacillus</taxon>
    </lineage>
</organism>
<evidence type="ECO:0000313" key="2">
    <source>
        <dbReference type="Proteomes" id="UP000503399"/>
    </source>
</evidence>
<gene>
    <name evidence="1" type="ORF">R50_1383</name>
</gene>
<dbReference type="EMBL" id="LR778114">
    <property type="protein sequence ID" value="CAB1128889.1"/>
    <property type="molecule type" value="Genomic_DNA"/>
</dbReference>
<proteinExistence type="predicted"/>
<sequence>MLYTLVDPALLWGPDPTPPLRSVRVDGRLCLVRRDPAGGWRLERLLSTDPADYLDGRWTPNRLLGWDADPAGPV</sequence>
<dbReference type="AlphaFoldDB" id="A0A6F8ZFX5"/>
<protein>
    <submittedName>
        <fullName evidence="1">Uncharacterized protein</fullName>
    </submittedName>
</protein>
<dbReference type="Proteomes" id="UP000503399">
    <property type="component" value="Chromosome"/>
</dbReference>
<evidence type="ECO:0000313" key="1">
    <source>
        <dbReference type="EMBL" id="CAB1128889.1"/>
    </source>
</evidence>
<accession>A0A6F8ZFX5</accession>